<feature type="transmembrane region" description="Helical" evidence="1">
    <location>
        <begin position="169"/>
        <end position="193"/>
    </location>
</feature>
<dbReference type="AlphaFoldDB" id="A0A9P6E8I6"/>
<keyword evidence="4" id="KW-1185">Reference proteome</keyword>
<keyword evidence="1" id="KW-1133">Transmembrane helix</keyword>
<evidence type="ECO:0000259" key="2">
    <source>
        <dbReference type="Pfam" id="PF20152"/>
    </source>
</evidence>
<feature type="transmembrane region" description="Helical" evidence="1">
    <location>
        <begin position="20"/>
        <end position="38"/>
    </location>
</feature>
<protein>
    <recommendedName>
        <fullName evidence="2">DUF6534 domain-containing protein</fullName>
    </recommendedName>
</protein>
<comment type="caution">
    <text evidence="3">The sequence shown here is derived from an EMBL/GenBank/DDBJ whole genome shotgun (WGS) entry which is preliminary data.</text>
</comment>
<feature type="domain" description="DUF6534" evidence="2">
    <location>
        <begin position="178"/>
        <end position="246"/>
    </location>
</feature>
<sequence length="260" mass="28609">MSPAPGIPLSQILQGQTVDNLWGAAFLGLLAACMLYGITTLQTYNYFSNYPNDPKKFKLLAMVVWILDTTSLALVVTAMYGYLITDMNNPLERIKVNRTLDLDPAIMGILAFLTHWYLGNRVWIVCNRSLIIAAILTLLSVTSLSLALTSAIVSFKFELWTEKADMRPLALAGTALVVALDGLIASILCVYLLKQRTTGKRLRRLVRRIIIFAVNTGLATSILSIVNVVTFVALPNTMIFLGTNFIFTKGSKQLLPLPPA</sequence>
<feature type="transmembrane region" description="Helical" evidence="1">
    <location>
        <begin position="59"/>
        <end position="82"/>
    </location>
</feature>
<keyword evidence="1" id="KW-0472">Membrane</keyword>
<proteinExistence type="predicted"/>
<feature type="transmembrane region" description="Helical" evidence="1">
    <location>
        <begin position="205"/>
        <end position="223"/>
    </location>
</feature>
<dbReference type="PANTHER" id="PTHR40465:SF1">
    <property type="entry name" value="DUF6534 DOMAIN-CONTAINING PROTEIN"/>
    <property type="match status" value="1"/>
</dbReference>
<reference evidence="3" key="1">
    <citation type="submission" date="2020-11" db="EMBL/GenBank/DDBJ databases">
        <authorList>
            <consortium name="DOE Joint Genome Institute"/>
            <person name="Ahrendt S."/>
            <person name="Riley R."/>
            <person name="Andreopoulos W."/>
            <person name="Labutti K."/>
            <person name="Pangilinan J."/>
            <person name="Ruiz-Duenas F.J."/>
            <person name="Barrasa J.M."/>
            <person name="Sanchez-Garcia M."/>
            <person name="Camarero S."/>
            <person name="Miyauchi S."/>
            <person name="Serrano A."/>
            <person name="Linde D."/>
            <person name="Babiker R."/>
            <person name="Drula E."/>
            <person name="Ayuso-Fernandez I."/>
            <person name="Pacheco R."/>
            <person name="Padilla G."/>
            <person name="Ferreira P."/>
            <person name="Barriuso J."/>
            <person name="Kellner H."/>
            <person name="Castanera R."/>
            <person name="Alfaro M."/>
            <person name="Ramirez L."/>
            <person name="Pisabarro A.G."/>
            <person name="Kuo A."/>
            <person name="Tritt A."/>
            <person name="Lipzen A."/>
            <person name="He G."/>
            <person name="Yan M."/>
            <person name="Ng V."/>
            <person name="Cullen D."/>
            <person name="Martin F."/>
            <person name="Rosso M.-N."/>
            <person name="Henrissat B."/>
            <person name="Hibbett D."/>
            <person name="Martinez A.T."/>
            <person name="Grigoriev I.V."/>
        </authorList>
    </citation>
    <scope>NUCLEOTIDE SEQUENCE</scope>
    <source>
        <strain evidence="3">CBS 506.95</strain>
    </source>
</reference>
<evidence type="ECO:0000256" key="1">
    <source>
        <dbReference type="SAM" id="Phobius"/>
    </source>
</evidence>
<feature type="transmembrane region" description="Helical" evidence="1">
    <location>
        <begin position="102"/>
        <end position="118"/>
    </location>
</feature>
<feature type="transmembrane region" description="Helical" evidence="1">
    <location>
        <begin position="130"/>
        <end position="157"/>
    </location>
</feature>
<dbReference type="OrthoDB" id="2535105at2759"/>
<evidence type="ECO:0000313" key="4">
    <source>
        <dbReference type="Proteomes" id="UP000807306"/>
    </source>
</evidence>
<gene>
    <name evidence="3" type="ORF">CPB83DRAFT_897865</name>
</gene>
<keyword evidence="1" id="KW-0812">Transmembrane</keyword>
<dbReference type="Proteomes" id="UP000807306">
    <property type="component" value="Unassembled WGS sequence"/>
</dbReference>
<name>A0A9P6E8I6_9AGAR</name>
<dbReference type="InterPro" id="IPR045339">
    <property type="entry name" value="DUF6534"/>
</dbReference>
<evidence type="ECO:0000313" key="3">
    <source>
        <dbReference type="EMBL" id="KAF9524467.1"/>
    </source>
</evidence>
<dbReference type="EMBL" id="MU157898">
    <property type="protein sequence ID" value="KAF9524467.1"/>
    <property type="molecule type" value="Genomic_DNA"/>
</dbReference>
<accession>A0A9P6E8I6</accession>
<organism evidence="3 4">
    <name type="scientific">Crepidotus variabilis</name>
    <dbReference type="NCBI Taxonomy" id="179855"/>
    <lineage>
        <taxon>Eukaryota</taxon>
        <taxon>Fungi</taxon>
        <taxon>Dikarya</taxon>
        <taxon>Basidiomycota</taxon>
        <taxon>Agaricomycotina</taxon>
        <taxon>Agaricomycetes</taxon>
        <taxon>Agaricomycetidae</taxon>
        <taxon>Agaricales</taxon>
        <taxon>Agaricineae</taxon>
        <taxon>Crepidotaceae</taxon>
        <taxon>Crepidotus</taxon>
    </lineage>
</organism>
<dbReference type="PANTHER" id="PTHR40465">
    <property type="entry name" value="CHROMOSOME 1, WHOLE GENOME SHOTGUN SEQUENCE"/>
    <property type="match status" value="1"/>
</dbReference>
<dbReference type="Pfam" id="PF20152">
    <property type="entry name" value="DUF6534"/>
    <property type="match status" value="1"/>
</dbReference>